<reference evidence="2" key="1">
    <citation type="journal article" date="2023" name="Insect Mol. Biol.">
        <title>Genome sequencing provides insights into the evolution of gene families encoding plant cell wall-degrading enzymes in longhorned beetles.</title>
        <authorList>
            <person name="Shin N.R."/>
            <person name="Okamura Y."/>
            <person name="Kirsch R."/>
            <person name="Pauchet Y."/>
        </authorList>
    </citation>
    <scope>NUCLEOTIDE SEQUENCE</scope>
    <source>
        <strain evidence="2">RBIC_L_NR</strain>
    </source>
</reference>
<dbReference type="Proteomes" id="UP001162156">
    <property type="component" value="Unassembled WGS sequence"/>
</dbReference>
<accession>A0AAV8XPS0</accession>
<gene>
    <name evidence="2" type="ORF">NQ314_010654</name>
</gene>
<name>A0AAV8XPS0_9CUCU</name>
<organism evidence="2 3">
    <name type="scientific">Rhamnusium bicolor</name>
    <dbReference type="NCBI Taxonomy" id="1586634"/>
    <lineage>
        <taxon>Eukaryota</taxon>
        <taxon>Metazoa</taxon>
        <taxon>Ecdysozoa</taxon>
        <taxon>Arthropoda</taxon>
        <taxon>Hexapoda</taxon>
        <taxon>Insecta</taxon>
        <taxon>Pterygota</taxon>
        <taxon>Neoptera</taxon>
        <taxon>Endopterygota</taxon>
        <taxon>Coleoptera</taxon>
        <taxon>Polyphaga</taxon>
        <taxon>Cucujiformia</taxon>
        <taxon>Chrysomeloidea</taxon>
        <taxon>Cerambycidae</taxon>
        <taxon>Lepturinae</taxon>
        <taxon>Rhagiini</taxon>
        <taxon>Rhamnusium</taxon>
    </lineage>
</organism>
<feature type="region of interest" description="Disordered" evidence="1">
    <location>
        <begin position="1"/>
        <end position="21"/>
    </location>
</feature>
<evidence type="ECO:0000313" key="2">
    <source>
        <dbReference type="EMBL" id="KAJ8940576.1"/>
    </source>
</evidence>
<proteinExistence type="predicted"/>
<comment type="caution">
    <text evidence="2">The sequence shown here is derived from an EMBL/GenBank/DDBJ whole genome shotgun (WGS) entry which is preliminary data.</text>
</comment>
<dbReference type="AlphaFoldDB" id="A0AAV8XPS0"/>
<dbReference type="EMBL" id="JANEYF010002970">
    <property type="protein sequence ID" value="KAJ8940576.1"/>
    <property type="molecule type" value="Genomic_DNA"/>
</dbReference>
<protein>
    <submittedName>
        <fullName evidence="2">Uncharacterized protein</fullName>
    </submittedName>
</protein>
<evidence type="ECO:0000256" key="1">
    <source>
        <dbReference type="SAM" id="MobiDB-lite"/>
    </source>
</evidence>
<keyword evidence="3" id="KW-1185">Reference proteome</keyword>
<dbReference type="PANTHER" id="PTHR47331">
    <property type="entry name" value="PHD-TYPE DOMAIN-CONTAINING PROTEIN"/>
    <property type="match status" value="1"/>
</dbReference>
<evidence type="ECO:0000313" key="3">
    <source>
        <dbReference type="Proteomes" id="UP001162156"/>
    </source>
</evidence>
<sequence length="187" mass="21227">MTEQDTWRHVSGNENSADLASRGVPAQQLLDSDIWWHGPSWLSAPKETWPNSCPVLTNDSIPEMRRRVQSLLTSQPAEFPFNRFSKFSHLIRTVAYCLRFSNNCKSHHPKLTGALTVGELNNAETCLLQISQRESFPNEITDLTHNKQISNKSRILSLNPFCDTEGILRVGGRLGNSQYPYDKNTQK</sequence>